<sequence>MPARRLGTWKLAYADFLTALMAFFLLLWLVSGVSPNARGEIADFFNNGKTASASTLVNIRPSETQRLYSLLSSDAALQSAGDNIVLTRKANGVRIDLIDSEARPLFAMNESGFTPAGAQLMDTVGQRLSTLDMPLTIEGHTDAFPSTDSGRSNWDISSERANAARRALTAAGITDSRIRAVTGLAATRPLYAGQPHLPANRRVSILLQVDG</sequence>
<evidence type="ECO:0000313" key="10">
    <source>
        <dbReference type="Proteomes" id="UP000027037"/>
    </source>
</evidence>
<dbReference type="AlphaFoldDB" id="A0A062U9E9"/>
<protein>
    <recommendedName>
        <fullName evidence="8">OmpA-like domain-containing protein</fullName>
    </recommendedName>
</protein>
<dbReference type="PANTHER" id="PTHR30329:SF21">
    <property type="entry name" value="LIPOPROTEIN YIAD-RELATED"/>
    <property type="match status" value="1"/>
</dbReference>
<dbReference type="SUPFAM" id="SSF103088">
    <property type="entry name" value="OmpA-like"/>
    <property type="match status" value="1"/>
</dbReference>
<keyword evidence="4" id="KW-0812">Transmembrane</keyword>
<dbReference type="InterPro" id="IPR050330">
    <property type="entry name" value="Bact_OuterMem_StrucFunc"/>
</dbReference>
<comment type="similarity">
    <text evidence="2">Belongs to the MotB family.</text>
</comment>
<keyword evidence="5" id="KW-1133">Transmembrane helix</keyword>
<dbReference type="InterPro" id="IPR006665">
    <property type="entry name" value="OmpA-like"/>
</dbReference>
<reference evidence="9 10" key="1">
    <citation type="journal article" date="2014" name="Antonie Van Leeuwenhoek">
        <title>Hyphomonas beringensis sp. nov. and Hyphomonas chukchiensis sp. nov., isolated from surface seawater of the Bering Sea and Chukchi Sea.</title>
        <authorList>
            <person name="Li C."/>
            <person name="Lai Q."/>
            <person name="Li G."/>
            <person name="Dong C."/>
            <person name="Wang J."/>
            <person name="Liao Y."/>
            <person name="Shao Z."/>
        </authorList>
    </citation>
    <scope>NUCLEOTIDE SEQUENCE [LARGE SCALE GENOMIC DNA]</scope>
    <source>
        <strain evidence="9 10">25B14_1</strain>
    </source>
</reference>
<feature type="domain" description="OmpA-like" evidence="8">
    <location>
        <begin position="93"/>
        <end position="211"/>
    </location>
</feature>
<dbReference type="Gene3D" id="3.30.1330.60">
    <property type="entry name" value="OmpA-like domain"/>
    <property type="match status" value="1"/>
</dbReference>
<dbReference type="PROSITE" id="PS51123">
    <property type="entry name" value="OMPA_2"/>
    <property type="match status" value="1"/>
</dbReference>
<evidence type="ECO:0000256" key="5">
    <source>
        <dbReference type="ARBA" id="ARBA00022989"/>
    </source>
</evidence>
<dbReference type="InterPro" id="IPR025713">
    <property type="entry name" value="MotB-like_N_dom"/>
</dbReference>
<proteinExistence type="inferred from homology"/>
<dbReference type="Proteomes" id="UP000027037">
    <property type="component" value="Unassembled WGS sequence"/>
</dbReference>
<dbReference type="eggNOG" id="COG1360">
    <property type="taxonomic scope" value="Bacteria"/>
</dbReference>
<evidence type="ECO:0000256" key="7">
    <source>
        <dbReference type="PROSITE-ProRule" id="PRU00473"/>
    </source>
</evidence>
<evidence type="ECO:0000256" key="1">
    <source>
        <dbReference type="ARBA" id="ARBA00004162"/>
    </source>
</evidence>
<dbReference type="EMBL" id="AWFF01000032">
    <property type="protein sequence ID" value="KCZ54922.1"/>
    <property type="molecule type" value="Genomic_DNA"/>
</dbReference>
<evidence type="ECO:0000256" key="4">
    <source>
        <dbReference type="ARBA" id="ARBA00022692"/>
    </source>
</evidence>
<evidence type="ECO:0000313" key="9">
    <source>
        <dbReference type="EMBL" id="KCZ54922.1"/>
    </source>
</evidence>
<organism evidence="9 10">
    <name type="scientific">Hyphomonas beringensis</name>
    <dbReference type="NCBI Taxonomy" id="1280946"/>
    <lineage>
        <taxon>Bacteria</taxon>
        <taxon>Pseudomonadati</taxon>
        <taxon>Pseudomonadota</taxon>
        <taxon>Alphaproteobacteria</taxon>
        <taxon>Hyphomonadales</taxon>
        <taxon>Hyphomonadaceae</taxon>
        <taxon>Hyphomonas</taxon>
    </lineage>
</organism>
<accession>A0A062U9E9</accession>
<dbReference type="PANTHER" id="PTHR30329">
    <property type="entry name" value="STATOR ELEMENT OF FLAGELLAR MOTOR COMPLEX"/>
    <property type="match status" value="1"/>
</dbReference>
<keyword evidence="3" id="KW-1003">Cell membrane</keyword>
<dbReference type="Pfam" id="PF13677">
    <property type="entry name" value="MotB_plug"/>
    <property type="match status" value="1"/>
</dbReference>
<dbReference type="STRING" id="1280946.HY29_01580"/>
<dbReference type="PATRIC" id="fig|1280946.3.peg.1387"/>
<evidence type="ECO:0000256" key="6">
    <source>
        <dbReference type="ARBA" id="ARBA00023136"/>
    </source>
</evidence>
<comment type="caution">
    <text evidence="9">The sequence shown here is derived from an EMBL/GenBank/DDBJ whole genome shotgun (WGS) entry which is preliminary data.</text>
</comment>
<dbReference type="Pfam" id="PF00691">
    <property type="entry name" value="OmpA"/>
    <property type="match status" value="1"/>
</dbReference>
<evidence type="ECO:0000256" key="3">
    <source>
        <dbReference type="ARBA" id="ARBA00022475"/>
    </source>
</evidence>
<keyword evidence="10" id="KW-1185">Reference proteome</keyword>
<evidence type="ECO:0000259" key="8">
    <source>
        <dbReference type="PROSITE" id="PS51123"/>
    </source>
</evidence>
<evidence type="ECO:0000256" key="2">
    <source>
        <dbReference type="ARBA" id="ARBA00008914"/>
    </source>
</evidence>
<gene>
    <name evidence="9" type="ORF">HY29_01580</name>
</gene>
<dbReference type="OrthoDB" id="7170686at2"/>
<keyword evidence="6 7" id="KW-0472">Membrane</keyword>
<comment type="subcellular location">
    <subcellularLocation>
        <location evidence="1">Cell membrane</location>
        <topology evidence="1">Single-pass membrane protein</topology>
    </subcellularLocation>
</comment>
<dbReference type="GO" id="GO:0005886">
    <property type="term" value="C:plasma membrane"/>
    <property type="evidence" value="ECO:0007669"/>
    <property type="project" value="UniProtKB-SubCell"/>
</dbReference>
<name>A0A062U9E9_9PROT</name>
<dbReference type="RefSeq" id="WP_034794672.1">
    <property type="nucleotide sequence ID" value="NZ_AWFF01000032.1"/>
</dbReference>
<dbReference type="InterPro" id="IPR036737">
    <property type="entry name" value="OmpA-like_sf"/>
</dbReference>
<dbReference type="CDD" id="cd07185">
    <property type="entry name" value="OmpA_C-like"/>
    <property type="match status" value="1"/>
</dbReference>